<keyword evidence="3" id="KW-1003">Cell membrane</keyword>
<gene>
    <name evidence="9" type="ORF">NV226_01175</name>
</gene>
<evidence type="ECO:0000256" key="5">
    <source>
        <dbReference type="ARBA" id="ARBA00022989"/>
    </source>
</evidence>
<evidence type="ECO:0000259" key="8">
    <source>
        <dbReference type="PROSITE" id="PS50928"/>
    </source>
</evidence>
<feature type="domain" description="ABC transmembrane type-1" evidence="8">
    <location>
        <begin position="67"/>
        <end position="273"/>
    </location>
</feature>
<comment type="similarity">
    <text evidence="7">Belongs to the binding-protein-dependent transport system permease family.</text>
</comment>
<dbReference type="InterPro" id="IPR051393">
    <property type="entry name" value="ABC_transporter_permease"/>
</dbReference>
<feature type="transmembrane region" description="Helical" evidence="7">
    <location>
        <begin position="191"/>
        <end position="212"/>
    </location>
</feature>
<evidence type="ECO:0000256" key="6">
    <source>
        <dbReference type="ARBA" id="ARBA00023136"/>
    </source>
</evidence>
<dbReference type="EMBL" id="CP102734">
    <property type="protein sequence ID" value="UVD81901.1"/>
    <property type="molecule type" value="Genomic_DNA"/>
</dbReference>
<dbReference type="PANTHER" id="PTHR30193:SF37">
    <property type="entry name" value="INNER MEMBRANE ABC TRANSPORTER PERMEASE PROTEIN YCJO"/>
    <property type="match status" value="1"/>
</dbReference>
<keyword evidence="10" id="KW-1185">Reference proteome</keyword>
<comment type="subcellular location">
    <subcellularLocation>
        <location evidence="1 7">Cell membrane</location>
        <topology evidence="1 7">Multi-pass membrane protein</topology>
    </subcellularLocation>
</comment>
<keyword evidence="4 7" id="KW-0812">Transmembrane</keyword>
<dbReference type="SUPFAM" id="SSF161098">
    <property type="entry name" value="MetI-like"/>
    <property type="match status" value="1"/>
</dbReference>
<evidence type="ECO:0000256" key="3">
    <source>
        <dbReference type="ARBA" id="ARBA00022475"/>
    </source>
</evidence>
<dbReference type="CDD" id="cd06261">
    <property type="entry name" value="TM_PBP2"/>
    <property type="match status" value="1"/>
</dbReference>
<organism evidence="9 10">
    <name type="scientific">Mycoplasma iguanae</name>
    <dbReference type="NCBI Taxonomy" id="292461"/>
    <lineage>
        <taxon>Bacteria</taxon>
        <taxon>Bacillati</taxon>
        <taxon>Mycoplasmatota</taxon>
        <taxon>Mollicutes</taxon>
        <taxon>Mycoplasmataceae</taxon>
        <taxon>Mycoplasma</taxon>
    </lineage>
</organism>
<proteinExistence type="inferred from homology"/>
<feature type="transmembrane region" description="Helical" evidence="7">
    <location>
        <begin position="259"/>
        <end position="276"/>
    </location>
</feature>
<dbReference type="PANTHER" id="PTHR30193">
    <property type="entry name" value="ABC TRANSPORTER PERMEASE PROTEIN"/>
    <property type="match status" value="1"/>
</dbReference>
<evidence type="ECO:0000256" key="1">
    <source>
        <dbReference type="ARBA" id="ARBA00004651"/>
    </source>
</evidence>
<feature type="transmembrane region" description="Helical" evidence="7">
    <location>
        <begin position="67"/>
        <end position="92"/>
    </location>
</feature>
<dbReference type="Gene3D" id="1.10.3720.10">
    <property type="entry name" value="MetI-like"/>
    <property type="match status" value="1"/>
</dbReference>
<evidence type="ECO:0000256" key="7">
    <source>
        <dbReference type="RuleBase" id="RU363032"/>
    </source>
</evidence>
<dbReference type="InterPro" id="IPR000515">
    <property type="entry name" value="MetI-like"/>
</dbReference>
<evidence type="ECO:0000313" key="9">
    <source>
        <dbReference type="EMBL" id="UVD81901.1"/>
    </source>
</evidence>
<evidence type="ECO:0000256" key="2">
    <source>
        <dbReference type="ARBA" id="ARBA00022448"/>
    </source>
</evidence>
<keyword evidence="2 7" id="KW-0813">Transport</keyword>
<feature type="transmembrane region" description="Helical" evidence="7">
    <location>
        <begin position="7"/>
        <end position="34"/>
    </location>
</feature>
<dbReference type="RefSeq" id="WP_258211075.1">
    <property type="nucleotide sequence ID" value="NZ_CP102734.1"/>
</dbReference>
<accession>A0ABY5R9D2</accession>
<dbReference type="InterPro" id="IPR035906">
    <property type="entry name" value="MetI-like_sf"/>
</dbReference>
<feature type="transmembrane region" description="Helical" evidence="7">
    <location>
        <begin position="144"/>
        <end position="170"/>
    </location>
</feature>
<keyword evidence="6 7" id="KW-0472">Membrane</keyword>
<feature type="transmembrane region" description="Helical" evidence="7">
    <location>
        <begin position="104"/>
        <end position="124"/>
    </location>
</feature>
<dbReference type="PROSITE" id="PS50928">
    <property type="entry name" value="ABC_TM1"/>
    <property type="match status" value="1"/>
</dbReference>
<dbReference type="Proteomes" id="UP001059252">
    <property type="component" value="Chromosome"/>
</dbReference>
<protein>
    <submittedName>
        <fullName evidence="9">Sugar ABC transporter permease</fullName>
    </submittedName>
</protein>
<evidence type="ECO:0000313" key="10">
    <source>
        <dbReference type="Proteomes" id="UP001059252"/>
    </source>
</evidence>
<dbReference type="Pfam" id="PF00528">
    <property type="entry name" value="BPD_transp_1"/>
    <property type="match status" value="1"/>
</dbReference>
<sequence>MYKKRWFFSLVAPSLTVFSIVMLIPTVMGIILSFTDWQKGKELYDNGWVGFANYHKAFQDGVFGTSIWFTFVFSIVCLILVNLIGFTIALMLNKAFYGKNLFRSVFFIPNLIGGLILGYLWQLIFDRVFIEIFGGESLRLKSQMGGMFAMAIVFAWQMSGYVMIIYLAALQSVDKNLSEASKIEGANRFRIFKNVTLPAVMPAITVSVFLVLSGSFKMFDQNLALTDGTNNTGLLSFDIYSTAFNPAYLGTYGIAQSKSFIFTLLVSAIAISQVYISKKFEVQQ</sequence>
<name>A0ABY5R9D2_9MOLU</name>
<reference evidence="9" key="1">
    <citation type="submission" date="2022-08" db="EMBL/GenBank/DDBJ databases">
        <title>Complete genome of Mycoplasma iguanae type strain 2327.</title>
        <authorList>
            <person name="Spergser J."/>
        </authorList>
    </citation>
    <scope>NUCLEOTIDE SEQUENCE</scope>
    <source>
        <strain evidence="9">2327</strain>
    </source>
</reference>
<keyword evidence="5 7" id="KW-1133">Transmembrane helix</keyword>
<evidence type="ECO:0000256" key="4">
    <source>
        <dbReference type="ARBA" id="ARBA00022692"/>
    </source>
</evidence>